<evidence type="ECO:0000256" key="5">
    <source>
        <dbReference type="ARBA" id="ARBA00023235"/>
    </source>
</evidence>
<dbReference type="PANTHER" id="PTHR47245">
    <property type="entry name" value="PEPTIDYLPROLYL ISOMERASE"/>
    <property type="match status" value="1"/>
</dbReference>
<dbReference type="SUPFAM" id="SSF109998">
    <property type="entry name" value="Triger factor/SurA peptide-binding domain-like"/>
    <property type="match status" value="1"/>
</dbReference>
<evidence type="ECO:0000256" key="3">
    <source>
        <dbReference type="ARBA" id="ARBA00022729"/>
    </source>
</evidence>
<sequence length="386" mass="42718">MGERNHAAPEGGHEDQFGECPFSAAFGTEESAPETATRGKMTTRQKQVTAVLGGVTLAVVAGGVMMQFFTGEPGTAAERTGHAAVSTQHEVGKQTVARPHGVPATLATVAGEAITYDEVQREAFERFGTETLEKLINRKIIESACATRGVQVSIEEVEQEITTIAQGFNLDRENWLQMLQAERGLTPLQYKRDVIWPMIALKKLAGADVEITTEDIGKVFARDFGPRVKAEMIMLDNQRRAQEVWTRARRNPEEFGRLAREFSIEPTSKSLDGKIPPIRRYSGQEELEEKAFQLKLNEISGIVQLPMPGATRYVILKCTGRTEPIVTDLALVRDEIVEQIRKEKIQEAVANIFTELQKSTLVVNYLTHEQTGIRQVGATTTAPARN</sequence>
<dbReference type="PANTHER" id="PTHR47245:SF1">
    <property type="entry name" value="FOLDASE PROTEIN PRSA"/>
    <property type="match status" value="1"/>
</dbReference>
<keyword evidence="8" id="KW-1133">Transmembrane helix</keyword>
<name>A0A517R5D5_9PLAN</name>
<keyword evidence="5 6" id="KW-0413">Isomerase</keyword>
<evidence type="ECO:0000256" key="2">
    <source>
        <dbReference type="ARBA" id="ARBA00013194"/>
    </source>
</evidence>
<dbReference type="GO" id="GO:0003755">
    <property type="term" value="F:peptidyl-prolyl cis-trans isomerase activity"/>
    <property type="evidence" value="ECO:0007669"/>
    <property type="project" value="UniProtKB-KW"/>
</dbReference>
<keyword evidence="8" id="KW-0812">Transmembrane</keyword>
<dbReference type="InterPro" id="IPR000297">
    <property type="entry name" value="PPIase_PpiC"/>
</dbReference>
<feature type="compositionally biased region" description="Basic and acidic residues" evidence="7">
    <location>
        <begin position="1"/>
        <end position="16"/>
    </location>
</feature>
<dbReference type="Pfam" id="PF00639">
    <property type="entry name" value="Rotamase"/>
    <property type="match status" value="1"/>
</dbReference>
<feature type="domain" description="PpiC" evidence="9">
    <location>
        <begin position="225"/>
        <end position="320"/>
    </location>
</feature>
<keyword evidence="11" id="KW-1185">Reference proteome</keyword>
<dbReference type="PROSITE" id="PS50198">
    <property type="entry name" value="PPIC_PPIASE_2"/>
    <property type="match status" value="1"/>
</dbReference>
<dbReference type="InterPro" id="IPR046357">
    <property type="entry name" value="PPIase_dom_sf"/>
</dbReference>
<keyword evidence="8" id="KW-0472">Membrane</keyword>
<dbReference type="KEGG" id="svp:Pan189_35080"/>
<evidence type="ECO:0000256" key="6">
    <source>
        <dbReference type="PROSITE-ProRule" id="PRU00278"/>
    </source>
</evidence>
<dbReference type="Proteomes" id="UP000317318">
    <property type="component" value="Chromosome"/>
</dbReference>
<protein>
    <recommendedName>
        <fullName evidence="2">peptidylprolyl isomerase</fullName>
        <ecNumber evidence="2">5.2.1.8</ecNumber>
    </recommendedName>
</protein>
<evidence type="ECO:0000256" key="7">
    <source>
        <dbReference type="SAM" id="MobiDB-lite"/>
    </source>
</evidence>
<dbReference type="AlphaFoldDB" id="A0A517R5D5"/>
<keyword evidence="3" id="KW-0732">Signal</keyword>
<comment type="catalytic activity">
    <reaction evidence="1">
        <text>[protein]-peptidylproline (omega=180) = [protein]-peptidylproline (omega=0)</text>
        <dbReference type="Rhea" id="RHEA:16237"/>
        <dbReference type="Rhea" id="RHEA-COMP:10747"/>
        <dbReference type="Rhea" id="RHEA-COMP:10748"/>
        <dbReference type="ChEBI" id="CHEBI:83833"/>
        <dbReference type="ChEBI" id="CHEBI:83834"/>
        <dbReference type="EC" id="5.2.1.8"/>
    </reaction>
</comment>
<dbReference type="Gene3D" id="1.10.4030.10">
    <property type="entry name" value="Porin chaperone SurA, peptide-binding domain"/>
    <property type="match status" value="1"/>
</dbReference>
<dbReference type="EMBL" id="CP036268">
    <property type="protein sequence ID" value="QDT39106.1"/>
    <property type="molecule type" value="Genomic_DNA"/>
</dbReference>
<proteinExistence type="predicted"/>
<reference evidence="10 11" key="1">
    <citation type="submission" date="2019-02" db="EMBL/GenBank/DDBJ databases">
        <title>Deep-cultivation of Planctomycetes and their phenomic and genomic characterization uncovers novel biology.</title>
        <authorList>
            <person name="Wiegand S."/>
            <person name="Jogler M."/>
            <person name="Boedeker C."/>
            <person name="Pinto D."/>
            <person name="Vollmers J."/>
            <person name="Rivas-Marin E."/>
            <person name="Kohn T."/>
            <person name="Peeters S.H."/>
            <person name="Heuer A."/>
            <person name="Rast P."/>
            <person name="Oberbeckmann S."/>
            <person name="Bunk B."/>
            <person name="Jeske O."/>
            <person name="Meyerdierks A."/>
            <person name="Storesund J.E."/>
            <person name="Kallscheuer N."/>
            <person name="Luecker S."/>
            <person name="Lage O.M."/>
            <person name="Pohl T."/>
            <person name="Merkel B.J."/>
            <person name="Hornburger P."/>
            <person name="Mueller R.-W."/>
            <person name="Bruemmer F."/>
            <person name="Labrenz M."/>
            <person name="Spormann A.M."/>
            <person name="Op den Camp H."/>
            <person name="Overmann J."/>
            <person name="Amann R."/>
            <person name="Jetten M.S.M."/>
            <person name="Mascher T."/>
            <person name="Medema M.H."/>
            <person name="Devos D.P."/>
            <person name="Kaster A.-K."/>
            <person name="Ovreas L."/>
            <person name="Rohde M."/>
            <person name="Galperin M.Y."/>
            <person name="Jogler C."/>
        </authorList>
    </citation>
    <scope>NUCLEOTIDE SEQUENCE [LARGE SCALE GENOMIC DNA]</scope>
    <source>
        <strain evidence="10 11">Pan189</strain>
    </source>
</reference>
<dbReference type="InterPro" id="IPR050245">
    <property type="entry name" value="PrsA_foldase"/>
</dbReference>
<evidence type="ECO:0000313" key="11">
    <source>
        <dbReference type="Proteomes" id="UP000317318"/>
    </source>
</evidence>
<dbReference type="InterPro" id="IPR027304">
    <property type="entry name" value="Trigger_fact/SurA_dom_sf"/>
</dbReference>
<feature type="region of interest" description="Disordered" evidence="7">
    <location>
        <begin position="1"/>
        <end position="20"/>
    </location>
</feature>
<evidence type="ECO:0000259" key="9">
    <source>
        <dbReference type="PROSITE" id="PS50198"/>
    </source>
</evidence>
<dbReference type="Gene3D" id="3.10.50.40">
    <property type="match status" value="1"/>
</dbReference>
<dbReference type="SUPFAM" id="SSF54534">
    <property type="entry name" value="FKBP-like"/>
    <property type="match status" value="1"/>
</dbReference>
<evidence type="ECO:0000256" key="8">
    <source>
        <dbReference type="SAM" id="Phobius"/>
    </source>
</evidence>
<evidence type="ECO:0000313" key="10">
    <source>
        <dbReference type="EMBL" id="QDT39106.1"/>
    </source>
</evidence>
<feature type="transmembrane region" description="Helical" evidence="8">
    <location>
        <begin position="48"/>
        <end position="69"/>
    </location>
</feature>
<gene>
    <name evidence="10" type="primary">prsA3</name>
    <name evidence="10" type="ORF">Pan189_35080</name>
</gene>
<accession>A0A517R5D5</accession>
<organism evidence="10 11">
    <name type="scientific">Stratiformator vulcanicus</name>
    <dbReference type="NCBI Taxonomy" id="2527980"/>
    <lineage>
        <taxon>Bacteria</taxon>
        <taxon>Pseudomonadati</taxon>
        <taxon>Planctomycetota</taxon>
        <taxon>Planctomycetia</taxon>
        <taxon>Planctomycetales</taxon>
        <taxon>Planctomycetaceae</taxon>
        <taxon>Stratiformator</taxon>
    </lineage>
</organism>
<evidence type="ECO:0000256" key="4">
    <source>
        <dbReference type="ARBA" id="ARBA00023110"/>
    </source>
</evidence>
<dbReference type="EC" id="5.2.1.8" evidence="2"/>
<keyword evidence="4 6" id="KW-0697">Rotamase</keyword>
<evidence type="ECO:0000256" key="1">
    <source>
        <dbReference type="ARBA" id="ARBA00000971"/>
    </source>
</evidence>
<dbReference type="Pfam" id="PF13624">
    <property type="entry name" value="SurA_N_3"/>
    <property type="match status" value="1"/>
</dbReference>
<dbReference type="RefSeq" id="WP_310820679.1">
    <property type="nucleotide sequence ID" value="NZ_CP036268.1"/>
</dbReference>